<dbReference type="GO" id="GO:0016491">
    <property type="term" value="F:oxidoreductase activity"/>
    <property type="evidence" value="ECO:0007669"/>
    <property type="project" value="UniProtKB-KW"/>
</dbReference>
<dbReference type="FunFam" id="3.40.50.720:FF:000173">
    <property type="entry name" value="3-oxoacyl-[acyl-carrier protein] reductase"/>
    <property type="match status" value="1"/>
</dbReference>
<evidence type="ECO:0000256" key="1">
    <source>
        <dbReference type="ARBA" id="ARBA00006484"/>
    </source>
</evidence>
<dbReference type="PRINTS" id="PR00080">
    <property type="entry name" value="SDRFAMILY"/>
</dbReference>
<dbReference type="InterPro" id="IPR050259">
    <property type="entry name" value="SDR"/>
</dbReference>
<dbReference type="InterPro" id="IPR002347">
    <property type="entry name" value="SDR_fam"/>
</dbReference>
<protein>
    <submittedName>
        <fullName evidence="4">3-oxoacyl-[acyl-carrier protein] reductase</fullName>
    </submittedName>
</protein>
<reference evidence="4 5" key="1">
    <citation type="submission" date="2015-07" db="EMBL/GenBank/DDBJ databases">
        <authorList>
            <person name="Noorani M."/>
        </authorList>
    </citation>
    <scope>NUCLEOTIDE SEQUENCE [LARGE SCALE GENOMIC DNA]</scope>
    <source>
        <strain evidence="4 5">KCTC 42284</strain>
    </source>
</reference>
<gene>
    <name evidence="4" type="ORF">WM2015_3014</name>
</gene>
<dbReference type="RefSeq" id="WP_049726857.1">
    <property type="nucleotide sequence ID" value="NZ_CP012154.1"/>
</dbReference>
<dbReference type="KEGG" id="wma:WM2015_3014"/>
<sequence>MKRRTAKRPEHCRALVTGGSGDLGQAICRRLAGEGLELIVHAASRLERAEQTAEAIRAEGGRAQAVQFDLADAEATAAAMTALTAEAPIGIVVHNAGLHQDAPMAGMSEDAWRRVMAVNLDGFFRVVQPTLLGMSRLRFGRVIAISSVAARLGNRGQANYAAAKAGLHGAILSLSREMAGRGLSFNTIAPGLIDTGMIEAEQIEATLPLIPAGRIGQPDEVAALVAFLCRDEAAYINAQMIGIDGGMAAGH</sequence>
<dbReference type="PRINTS" id="PR00081">
    <property type="entry name" value="GDHRDH"/>
</dbReference>
<evidence type="ECO:0000313" key="5">
    <source>
        <dbReference type="Proteomes" id="UP000066624"/>
    </source>
</evidence>
<dbReference type="NCBIfam" id="NF009466">
    <property type="entry name" value="PRK12826.1-2"/>
    <property type="match status" value="1"/>
</dbReference>
<dbReference type="InterPro" id="IPR036291">
    <property type="entry name" value="NAD(P)-bd_dom_sf"/>
</dbReference>
<dbReference type="SMART" id="SM00822">
    <property type="entry name" value="PKS_KR"/>
    <property type="match status" value="1"/>
</dbReference>
<dbReference type="PANTHER" id="PTHR42879:SF2">
    <property type="entry name" value="3-OXOACYL-[ACYL-CARRIER-PROTEIN] REDUCTASE FABG"/>
    <property type="match status" value="1"/>
</dbReference>
<dbReference type="Gene3D" id="3.40.50.720">
    <property type="entry name" value="NAD(P)-binding Rossmann-like Domain"/>
    <property type="match status" value="1"/>
</dbReference>
<proteinExistence type="inferred from homology"/>
<name>A0A0K0Y0H3_9GAMM</name>
<evidence type="ECO:0000259" key="3">
    <source>
        <dbReference type="SMART" id="SM00822"/>
    </source>
</evidence>
<organism evidence="4 5">
    <name type="scientific">Wenzhouxiangella marina</name>
    <dbReference type="NCBI Taxonomy" id="1579979"/>
    <lineage>
        <taxon>Bacteria</taxon>
        <taxon>Pseudomonadati</taxon>
        <taxon>Pseudomonadota</taxon>
        <taxon>Gammaproteobacteria</taxon>
        <taxon>Chromatiales</taxon>
        <taxon>Wenzhouxiangellaceae</taxon>
        <taxon>Wenzhouxiangella</taxon>
    </lineage>
</organism>
<dbReference type="PANTHER" id="PTHR42879">
    <property type="entry name" value="3-OXOACYL-(ACYL-CARRIER-PROTEIN) REDUCTASE"/>
    <property type="match status" value="1"/>
</dbReference>
<dbReference type="Proteomes" id="UP000066624">
    <property type="component" value="Chromosome"/>
</dbReference>
<dbReference type="OrthoDB" id="9804774at2"/>
<dbReference type="STRING" id="1579979.WM2015_3014"/>
<keyword evidence="2" id="KW-0560">Oxidoreductase</keyword>
<dbReference type="EMBL" id="CP012154">
    <property type="protein sequence ID" value="AKS43366.1"/>
    <property type="molecule type" value="Genomic_DNA"/>
</dbReference>
<dbReference type="SUPFAM" id="SSF51735">
    <property type="entry name" value="NAD(P)-binding Rossmann-fold domains"/>
    <property type="match status" value="1"/>
</dbReference>
<dbReference type="InterPro" id="IPR057326">
    <property type="entry name" value="KR_dom"/>
</dbReference>
<dbReference type="NCBIfam" id="NF004200">
    <property type="entry name" value="PRK05653.1-5"/>
    <property type="match status" value="1"/>
</dbReference>
<keyword evidence="5" id="KW-1185">Reference proteome</keyword>
<evidence type="ECO:0000256" key="2">
    <source>
        <dbReference type="ARBA" id="ARBA00023002"/>
    </source>
</evidence>
<dbReference type="PATRIC" id="fig|1579979.3.peg.3083"/>
<evidence type="ECO:0000313" key="4">
    <source>
        <dbReference type="EMBL" id="AKS43366.1"/>
    </source>
</evidence>
<dbReference type="AlphaFoldDB" id="A0A0K0Y0H3"/>
<dbReference type="Pfam" id="PF13561">
    <property type="entry name" value="adh_short_C2"/>
    <property type="match status" value="1"/>
</dbReference>
<accession>A0A0K0Y0H3</accession>
<feature type="domain" description="Ketoreductase" evidence="3">
    <location>
        <begin position="12"/>
        <end position="191"/>
    </location>
</feature>
<comment type="similarity">
    <text evidence="1">Belongs to the short-chain dehydrogenases/reductases (SDR) family.</text>
</comment>